<sequence length="774" mass="88836">MGYSHYYDVKDWNSPQWRKVWPRFIEDSLLIMEASDVRLIETEPCHDYDLEATSPPVCTVERGINFNGLGDAGHEPFFLCEQEPCQVKTNRKPYDLTISCILLRAFALCPKNIKISSDGYWNEYIWENARELYRSLWPSECIHCPWGNETDDSNEDEFEREWRKKHLTLPPKKASKKKSQSRAIRQSRLKLRTGMRSIRASPMSGVSMVRFDAIRDKISHCATSYEHQKCCPDSLRWRNFPGIRFRLIDVRRKCVVDAPDDLPFAVLSYVWGSVDQVKLTSENVRELSRPQGLDSVWSHIPTTVRDAMMVCERLGEAYLWVDALCILQDSARDRKVQILRMRSIYSAAKFTIVAVSARHADEGFQVQRSAAVSPECNSIDDLDTFLAESSWGSRGWCYQEQVLSHRAVFFTSKGIFFQCQKATYHLDGTVLPKTSYTSSTLSGNQFHGLGSLLHIPQGKSLECFLAAVEAYSKRSFTYAKDKISAFQGVFHRQEGVMDGKRSMFHFGLPTCAFDQTFCWRTAEHNPHLRNPNFPSWSWLGWDDAVSFDRDLIRIARTSQILGGDRPRDLRNRSTTHPIYQLRQPVPWPSEFSASDGFGFPTNILGTGMFIDHGWPSMSITTSSAYLRISARPQQTRNRNGLYAVFPTICSQSNATQRANLSGHHEVASFDTTTHQAGQQYVSYDIRDHDRHRECEAETPLGHIWLDLNWRDSQPDLRVMKFIALGGHLEFEGSGNWQITMLMCLLEAGPESHYERFQIMDCSIQQSYWLKISGS</sequence>
<gene>
    <name evidence="2" type="ORF">JMJ77_003506</name>
</gene>
<dbReference type="PANTHER" id="PTHR33112">
    <property type="entry name" value="DOMAIN PROTEIN, PUTATIVE-RELATED"/>
    <property type="match status" value="1"/>
</dbReference>
<evidence type="ECO:0000259" key="1">
    <source>
        <dbReference type="Pfam" id="PF06985"/>
    </source>
</evidence>
<dbReference type="InterPro" id="IPR010730">
    <property type="entry name" value="HET"/>
</dbReference>
<name>A0A9P7QTR9_9PEZI</name>
<accession>A0A9P7QTR9</accession>
<evidence type="ECO:0000313" key="3">
    <source>
        <dbReference type="Proteomes" id="UP000699042"/>
    </source>
</evidence>
<evidence type="ECO:0000313" key="2">
    <source>
        <dbReference type="EMBL" id="KAG7041400.1"/>
    </source>
</evidence>
<dbReference type="EMBL" id="JAESDN010000015">
    <property type="protein sequence ID" value="KAG7041400.1"/>
    <property type="molecule type" value="Genomic_DNA"/>
</dbReference>
<comment type="caution">
    <text evidence="2">The sequence shown here is derived from an EMBL/GenBank/DDBJ whole genome shotgun (WGS) entry which is preliminary data.</text>
</comment>
<dbReference type="Proteomes" id="UP000699042">
    <property type="component" value="Unassembled WGS sequence"/>
</dbReference>
<dbReference type="Pfam" id="PF06985">
    <property type="entry name" value="HET"/>
    <property type="match status" value="1"/>
</dbReference>
<protein>
    <submittedName>
        <fullName evidence="2">HET-domain-containing protein</fullName>
    </submittedName>
</protein>
<dbReference type="AlphaFoldDB" id="A0A9P7QTR9"/>
<dbReference type="PANTHER" id="PTHR33112:SF12">
    <property type="entry name" value="HETEROKARYON INCOMPATIBILITY DOMAIN-CONTAINING PROTEIN"/>
    <property type="match status" value="1"/>
</dbReference>
<reference evidence="2" key="1">
    <citation type="submission" date="2021-05" db="EMBL/GenBank/DDBJ databases">
        <title>Comparative genomics of three Colletotrichum scovillei strains and genetic complementation revealed genes involved fungal growth and virulence on chili pepper.</title>
        <authorList>
            <person name="Hsieh D.-K."/>
            <person name="Chuang S.-C."/>
            <person name="Chen C.-Y."/>
            <person name="Chao Y.-T."/>
            <person name="Lu M.-Y.J."/>
            <person name="Lee M.-H."/>
            <person name="Shih M.-C."/>
        </authorList>
    </citation>
    <scope>NUCLEOTIDE SEQUENCE</scope>
    <source>
        <strain evidence="2">Coll-153</strain>
    </source>
</reference>
<feature type="domain" description="Heterokaryon incompatibility" evidence="1">
    <location>
        <begin position="264"/>
        <end position="400"/>
    </location>
</feature>
<proteinExistence type="predicted"/>
<organism evidence="2 3">
    <name type="scientific">Colletotrichum scovillei</name>
    <dbReference type="NCBI Taxonomy" id="1209932"/>
    <lineage>
        <taxon>Eukaryota</taxon>
        <taxon>Fungi</taxon>
        <taxon>Dikarya</taxon>
        <taxon>Ascomycota</taxon>
        <taxon>Pezizomycotina</taxon>
        <taxon>Sordariomycetes</taxon>
        <taxon>Hypocreomycetidae</taxon>
        <taxon>Glomerellales</taxon>
        <taxon>Glomerellaceae</taxon>
        <taxon>Colletotrichum</taxon>
        <taxon>Colletotrichum acutatum species complex</taxon>
    </lineage>
</organism>
<keyword evidence="3" id="KW-1185">Reference proteome</keyword>